<reference evidence="3" key="1">
    <citation type="submission" date="2015-11" db="EMBL/GenBank/DDBJ databases">
        <authorList>
            <person name="Zhang Y."/>
            <person name="Guo Z."/>
        </authorList>
    </citation>
    <scope>NUCLEOTIDE SEQUENCE</scope>
    <source>
        <strain evidence="3">BN30871</strain>
    </source>
</reference>
<dbReference type="Pfam" id="PF13306">
    <property type="entry name" value="LRR_5"/>
    <property type="match status" value="1"/>
</dbReference>
<sequence>MFDLNERKIIEKFGLNCIFIDESNKDKKYRELDYFDHSLFEQNTNVKNTYLFDIELFKSFDIIPFGFPILIIDPRFWNNIYIDINQKYNIESLVISTYMTALLKKPTILPTILSSLDFLKYFKSLKQFYLQPQKNILFTDFWDIKDFTSLEYLSNLEDLSISNDETVVNIDFAKLKQLKKVNLQYPRENKTLYECTNLESIDTRYYEKDLTSLSKLQKLNFLSAYCDNLESFEGIKKLSSLKDFKIETTSKMKEFKNLQSDTIKTFYLYTEEASKLKSLDGIEGLTSIENIAFNGYKKLESINSLSKCHTLKIITFENCKIPNDIYLLSELKNLEKVTLDDCKDIQSLKFVEKLSNLKYLSFDNNTNILDGDLKFLKELNKKGVEIHFNDRKHYNIKYKEIENK</sequence>
<dbReference type="SUPFAM" id="SSF52058">
    <property type="entry name" value="L domain-like"/>
    <property type="match status" value="1"/>
</dbReference>
<protein>
    <submittedName>
        <fullName evidence="3">Uncharacterized protein</fullName>
    </submittedName>
</protein>
<keyword evidence="1" id="KW-0433">Leucine-rich repeat</keyword>
<evidence type="ECO:0000256" key="2">
    <source>
        <dbReference type="ARBA" id="ARBA00022737"/>
    </source>
</evidence>
<gene>
    <name evidence="3" type="ORF">BN3087_960002</name>
</gene>
<evidence type="ECO:0000313" key="3">
    <source>
        <dbReference type="EMBL" id="CUV66608.1"/>
    </source>
</evidence>
<dbReference type="InterPro" id="IPR050836">
    <property type="entry name" value="SDS22/Internalin_LRR"/>
</dbReference>
<dbReference type="AlphaFoldDB" id="A0A0S4XQN8"/>
<evidence type="ECO:0000256" key="1">
    <source>
        <dbReference type="ARBA" id="ARBA00022614"/>
    </source>
</evidence>
<dbReference type="InterPro" id="IPR032675">
    <property type="entry name" value="LRR_dom_sf"/>
</dbReference>
<dbReference type="InterPro" id="IPR026906">
    <property type="entry name" value="LRR_5"/>
</dbReference>
<dbReference type="PANTHER" id="PTHR46652">
    <property type="entry name" value="LEUCINE-RICH REPEAT AND IQ DOMAIN-CONTAINING PROTEIN 1-RELATED"/>
    <property type="match status" value="1"/>
</dbReference>
<dbReference type="PANTHER" id="PTHR46652:SF3">
    <property type="entry name" value="LEUCINE-RICH REPEAT-CONTAINING PROTEIN 9"/>
    <property type="match status" value="1"/>
</dbReference>
<keyword evidence="2" id="KW-0677">Repeat</keyword>
<dbReference type="EMBL" id="FAXN01000102">
    <property type="protein sequence ID" value="CUV66608.1"/>
    <property type="molecule type" value="Genomic_DNA"/>
</dbReference>
<accession>A0A0S4XQN8</accession>
<name>A0A0S4XQN8_9BACT</name>
<organism evidence="3">
    <name type="scientific">Sulfurovum sp. enrichment culture clone C5</name>
    <dbReference type="NCBI Taxonomy" id="497650"/>
    <lineage>
        <taxon>Bacteria</taxon>
        <taxon>Pseudomonadati</taxon>
        <taxon>Campylobacterota</taxon>
        <taxon>Epsilonproteobacteria</taxon>
        <taxon>Campylobacterales</taxon>
        <taxon>Sulfurovaceae</taxon>
        <taxon>Sulfurovum</taxon>
        <taxon>environmental samples</taxon>
    </lineage>
</organism>
<proteinExistence type="predicted"/>
<dbReference type="Gene3D" id="3.80.10.10">
    <property type="entry name" value="Ribonuclease Inhibitor"/>
    <property type="match status" value="2"/>
</dbReference>